<comment type="caution">
    <text evidence="1">The sequence shown here is derived from an EMBL/GenBank/DDBJ whole genome shotgun (WGS) entry which is preliminary data.</text>
</comment>
<evidence type="ECO:0000313" key="3">
    <source>
        <dbReference type="Proteomes" id="UP001249851"/>
    </source>
</evidence>
<dbReference type="EMBL" id="JARQWQ010000070">
    <property type="protein sequence ID" value="KAK2554478.1"/>
    <property type="molecule type" value="Genomic_DNA"/>
</dbReference>
<dbReference type="AlphaFoldDB" id="A0AAD9USA1"/>
<evidence type="ECO:0000313" key="1">
    <source>
        <dbReference type="EMBL" id="KAK2548058.1"/>
    </source>
</evidence>
<reference evidence="1" key="1">
    <citation type="journal article" date="2023" name="G3 (Bethesda)">
        <title>Whole genome assembly and annotation of the endangered Caribbean coral Acropora cervicornis.</title>
        <authorList>
            <person name="Selwyn J.D."/>
            <person name="Vollmer S.V."/>
        </authorList>
    </citation>
    <scope>NUCLEOTIDE SEQUENCE</scope>
    <source>
        <strain evidence="1">K2</strain>
    </source>
</reference>
<protein>
    <submittedName>
        <fullName evidence="1">Uncharacterized protein</fullName>
    </submittedName>
</protein>
<keyword evidence="3" id="KW-1185">Reference proteome</keyword>
<accession>A0AAD9USA1</accession>
<name>A0AAD9USA1_ACRCE</name>
<reference evidence="1" key="2">
    <citation type="journal article" date="2023" name="Science">
        <title>Genomic signatures of disease resistance in endangered staghorn corals.</title>
        <authorList>
            <person name="Vollmer S.V."/>
            <person name="Selwyn J.D."/>
            <person name="Despard B.A."/>
            <person name="Roesel C.L."/>
        </authorList>
    </citation>
    <scope>NUCLEOTIDE SEQUENCE</scope>
    <source>
        <strain evidence="1">K2</strain>
    </source>
</reference>
<organism evidence="1 3">
    <name type="scientific">Acropora cervicornis</name>
    <name type="common">Staghorn coral</name>
    <dbReference type="NCBI Taxonomy" id="6130"/>
    <lineage>
        <taxon>Eukaryota</taxon>
        <taxon>Metazoa</taxon>
        <taxon>Cnidaria</taxon>
        <taxon>Anthozoa</taxon>
        <taxon>Hexacorallia</taxon>
        <taxon>Scleractinia</taxon>
        <taxon>Astrocoeniina</taxon>
        <taxon>Acroporidae</taxon>
        <taxon>Acropora</taxon>
    </lineage>
</organism>
<proteinExistence type="predicted"/>
<dbReference type="Proteomes" id="UP001249851">
    <property type="component" value="Unassembled WGS sequence"/>
</dbReference>
<gene>
    <name evidence="2" type="ORF">P5673_024196</name>
    <name evidence="1" type="ORF">P5673_031825</name>
</gene>
<dbReference type="EMBL" id="JARQWQ010000157">
    <property type="protein sequence ID" value="KAK2548058.1"/>
    <property type="molecule type" value="Genomic_DNA"/>
</dbReference>
<evidence type="ECO:0000313" key="2">
    <source>
        <dbReference type="EMBL" id="KAK2554478.1"/>
    </source>
</evidence>
<sequence>MSKSSHAFVAQFVKPYSRGMTENGLEIVVGKMTESLLRVIKRVGQNIGKSSLVPLKTNAREKPVGARKYHLQTFNVDITSKAPPLAYSFQRQNSDSLNTLPETSKLCDF</sequence>